<dbReference type="Gene3D" id="3.30.390.30">
    <property type="match status" value="1"/>
</dbReference>
<dbReference type="Gene3D" id="3.50.50.60">
    <property type="entry name" value="FAD/NAD(P)-binding domain"/>
    <property type="match status" value="2"/>
</dbReference>
<feature type="region of interest" description="Disordered" evidence="4">
    <location>
        <begin position="562"/>
        <end position="585"/>
    </location>
</feature>
<dbReference type="Proteomes" id="UP000031737">
    <property type="component" value="Unassembled WGS sequence"/>
</dbReference>
<dbReference type="OrthoDB" id="361797at2759"/>
<keyword evidence="1" id="KW-0285">Flavoprotein</keyword>
<evidence type="ECO:0000256" key="1">
    <source>
        <dbReference type="ARBA" id="ARBA00022630"/>
    </source>
</evidence>
<dbReference type="AlphaFoldDB" id="A0A061J1J1"/>
<evidence type="ECO:0000256" key="2">
    <source>
        <dbReference type="ARBA" id="ARBA00022827"/>
    </source>
</evidence>
<feature type="domain" description="Pyridine nucleotide-disulphide oxidoreductase dimerisation" evidence="5">
    <location>
        <begin position="389"/>
        <end position="493"/>
    </location>
</feature>
<protein>
    <submittedName>
        <fullName evidence="7">Dihydrolipoamide dehydrogenase</fullName>
    </submittedName>
</protein>
<dbReference type="GO" id="GO:0004148">
    <property type="term" value="F:dihydrolipoyl dehydrogenase (NADH) activity"/>
    <property type="evidence" value="ECO:0007669"/>
    <property type="project" value="TreeGrafter"/>
</dbReference>
<dbReference type="Pfam" id="PF07992">
    <property type="entry name" value="Pyr_redox_2"/>
    <property type="match status" value="1"/>
</dbReference>
<dbReference type="Pfam" id="PF02852">
    <property type="entry name" value="Pyr_redox_dim"/>
    <property type="match status" value="1"/>
</dbReference>
<dbReference type="EMBL" id="AUPL01004319">
    <property type="protein sequence ID" value="ESL07986.1"/>
    <property type="molecule type" value="Genomic_DNA"/>
</dbReference>
<dbReference type="SUPFAM" id="SSF51905">
    <property type="entry name" value="FAD/NAD(P)-binding domain"/>
    <property type="match status" value="1"/>
</dbReference>
<evidence type="ECO:0000313" key="8">
    <source>
        <dbReference type="Proteomes" id="UP000031737"/>
    </source>
</evidence>
<dbReference type="GO" id="GO:0005739">
    <property type="term" value="C:mitochondrion"/>
    <property type="evidence" value="ECO:0007669"/>
    <property type="project" value="TreeGrafter"/>
</dbReference>
<comment type="caution">
    <text evidence="7">The sequence shown here is derived from an EMBL/GenBank/DDBJ whole genome shotgun (WGS) entry which is preliminary data.</text>
</comment>
<evidence type="ECO:0000256" key="3">
    <source>
        <dbReference type="ARBA" id="ARBA00023027"/>
    </source>
</evidence>
<evidence type="ECO:0000256" key="4">
    <source>
        <dbReference type="SAM" id="MobiDB-lite"/>
    </source>
</evidence>
<dbReference type="PRINTS" id="PR00368">
    <property type="entry name" value="FADPNR"/>
</dbReference>
<proteinExistence type="predicted"/>
<dbReference type="InterPro" id="IPR050151">
    <property type="entry name" value="Class-I_Pyr_Nuc-Dis_Oxidored"/>
</dbReference>
<feature type="compositionally biased region" description="Basic and acidic residues" evidence="4">
    <location>
        <begin position="562"/>
        <end position="577"/>
    </location>
</feature>
<dbReference type="PANTHER" id="PTHR22912">
    <property type="entry name" value="DISULFIDE OXIDOREDUCTASE"/>
    <property type="match status" value="1"/>
</dbReference>
<name>A0A061J1J1_TRYRA</name>
<dbReference type="InterPro" id="IPR004099">
    <property type="entry name" value="Pyr_nucl-diS_OxRdtase_dimer"/>
</dbReference>
<dbReference type="PANTHER" id="PTHR22912:SF222">
    <property type="entry name" value="DEHYDROGENASE, PUTATIVE-RELATED"/>
    <property type="match status" value="1"/>
</dbReference>
<dbReference type="InterPro" id="IPR036188">
    <property type="entry name" value="FAD/NAD-bd_sf"/>
</dbReference>
<accession>A0A061J1J1</accession>
<keyword evidence="2" id="KW-0274">FAD</keyword>
<feature type="domain" description="FAD/NAD(P)-binding" evidence="6">
    <location>
        <begin position="25"/>
        <end position="363"/>
    </location>
</feature>
<evidence type="ECO:0000259" key="6">
    <source>
        <dbReference type="Pfam" id="PF07992"/>
    </source>
</evidence>
<keyword evidence="8" id="KW-1185">Reference proteome</keyword>
<keyword evidence="3" id="KW-0520">NAD</keyword>
<dbReference type="GO" id="GO:0045252">
    <property type="term" value="C:oxoglutarate dehydrogenase complex"/>
    <property type="evidence" value="ECO:0007669"/>
    <property type="project" value="TreeGrafter"/>
</dbReference>
<dbReference type="GO" id="GO:0006103">
    <property type="term" value="P:2-oxoglutarate metabolic process"/>
    <property type="evidence" value="ECO:0007669"/>
    <property type="project" value="TreeGrafter"/>
</dbReference>
<dbReference type="InterPro" id="IPR016156">
    <property type="entry name" value="FAD/NAD-linked_Rdtase_dimer_sf"/>
</dbReference>
<sequence>MLRRSWAWRVGPVEVTRITSKLPHFDVCVIGGGPGGVAAALRAVDYNKRVCLVEAKRVGGADLWDGTLQSQTLWEMSKYTSFLSAPVARRMFDEDVVQKMQGKISDARVQQTLRSVSELREQQVLEGLRSAGVVLVFGKGIFSSSHELDVHSVATGEYNVIHADYFIIATGGVPRKYFHIVVDGNRIVTTDTIMRLPIPSSLLIVGAGAVGCEFAGIFARLGRTKVSLLDHTPRILPMEDEDISQYVEDQFVRLGVKIHHNCTLFDLESWGDKEEVGGCIYSIRQSEAGVAKHVETYEAERALICVGRVPNIVGLGLENTSCKVTDGRLAVDAFNRCLPHKHIYAIGDVCDRRSLVNLAEAQGRGSIDHIYSEKPERPINAKELKNLSTILFLGEELARVGLNEQQCRASGLGYIVAHYGYGHLSRALAMGNTTGFCKVIVTNDREKRLLGVRAFGPHAGSIIEVASLSILRSDSVYELLKLTASYPSVVQGFVECIRMILGRSAFKPNTTPDATLKVWHPPHLNRGRKYIGEIDDEASALHSDEVKMAKMHLDVINDLLKEREGGADKRTSPDRNGDSSTSAST</sequence>
<organism evidence="7 8">
    <name type="scientific">Trypanosoma rangeli SC58</name>
    <dbReference type="NCBI Taxonomy" id="429131"/>
    <lineage>
        <taxon>Eukaryota</taxon>
        <taxon>Discoba</taxon>
        <taxon>Euglenozoa</taxon>
        <taxon>Kinetoplastea</taxon>
        <taxon>Metakinetoplastina</taxon>
        <taxon>Trypanosomatida</taxon>
        <taxon>Trypanosomatidae</taxon>
        <taxon>Trypanosoma</taxon>
        <taxon>Herpetosoma</taxon>
    </lineage>
</organism>
<evidence type="ECO:0000259" key="5">
    <source>
        <dbReference type="Pfam" id="PF02852"/>
    </source>
</evidence>
<dbReference type="PRINTS" id="PR00411">
    <property type="entry name" value="PNDRDTASEI"/>
</dbReference>
<dbReference type="GO" id="GO:0050660">
    <property type="term" value="F:flavin adenine dinucleotide binding"/>
    <property type="evidence" value="ECO:0007669"/>
    <property type="project" value="TreeGrafter"/>
</dbReference>
<gene>
    <name evidence="7" type="ORF">TRSC58_04319</name>
</gene>
<reference evidence="7 8" key="1">
    <citation type="submission" date="2013-07" db="EMBL/GenBank/DDBJ databases">
        <authorList>
            <person name="Stoco P.H."/>
            <person name="Wagner G."/>
            <person name="Gerber A."/>
            <person name="Zaha A."/>
            <person name="Thompson C."/>
            <person name="Bartholomeu D.C."/>
            <person name="Luckemeyer D.D."/>
            <person name="Bahia D."/>
            <person name="Loreto E."/>
            <person name="Prestes E.B."/>
            <person name="Lima F.M."/>
            <person name="Rodrigues-Luiz G."/>
            <person name="Vallejo G.A."/>
            <person name="Filho J.F."/>
            <person name="Monteiro K.M."/>
            <person name="Tyler K.M."/>
            <person name="de Almeida L.G."/>
            <person name="Ortiz M.F."/>
            <person name="Siervo M.A."/>
            <person name="de Moraes M.H."/>
            <person name="Cunha O.L."/>
            <person name="Mendonca-Neto R."/>
            <person name="Silva R."/>
            <person name="Teixeira S.M."/>
            <person name="Murta S.M."/>
            <person name="Sincero T.C."/>
            <person name="Mendes T.A."/>
            <person name="Urmenyi T.P."/>
            <person name="Silva V.G."/>
            <person name="da Rocha W.D."/>
            <person name="Andersson B."/>
            <person name="Romanha A.J."/>
            <person name="Steindel M."/>
            <person name="de Vasconcelos A.T."/>
            <person name="Grisard E.C."/>
        </authorList>
    </citation>
    <scope>NUCLEOTIDE SEQUENCE [LARGE SCALE GENOMIC DNA]</scope>
    <source>
        <strain evidence="7 8">SC58</strain>
    </source>
</reference>
<evidence type="ECO:0000313" key="7">
    <source>
        <dbReference type="EMBL" id="ESL07986.1"/>
    </source>
</evidence>
<dbReference type="SUPFAM" id="SSF55424">
    <property type="entry name" value="FAD/NAD-linked reductases, dimerisation (C-terminal) domain"/>
    <property type="match status" value="1"/>
</dbReference>
<dbReference type="InterPro" id="IPR023753">
    <property type="entry name" value="FAD/NAD-binding_dom"/>
</dbReference>
<dbReference type="VEuPathDB" id="TriTrypDB:TRSC58_04319"/>